<keyword evidence="1" id="KW-0472">Membrane</keyword>
<protein>
    <submittedName>
        <fullName evidence="2">Efflux transporter, RND family, MFP subunit</fullName>
    </submittedName>
</protein>
<sequence length="414" mass="46092">MQINLTPKHQKRSYWLFALALIAMATACIYFLTKQYTPKIARENLTIATVQQGDIALMAPVFGEFASRYERLISAPDNGKVTEILLRGGETVTENTPIAILTNPDLTQQYQQQKTQLNSTTAQFTAFTLRQQNELLAEEGKQEDLIADIESLMLDVEANRKLAELGIAAKIDLERSELKLAQLNKQLERNRFRLASFIKMQQLEKQQQHMRLVAEQQSVANLAAKMAALTIKAGIAGTLEKLDIELGQYVNAGQTLAKVGSSTDLIAKIRIPQRLAEKVQLDAKVNIKSKDSILSGKISQLSSVIRDGFVLAEVKILDPLPNYIRPALNLTADVFIEQKTDALFIKQAPGVQPLSKKTLYQLTDDSVAEQLEITFSERSGEYVLIGAGAKKDQQIITSDLSQWHNFAQLTVVTH</sequence>
<dbReference type="GO" id="GO:1990281">
    <property type="term" value="C:efflux pump complex"/>
    <property type="evidence" value="ECO:0007669"/>
    <property type="project" value="TreeGrafter"/>
</dbReference>
<keyword evidence="1" id="KW-1133">Transmembrane helix</keyword>
<reference evidence="2 3" key="1">
    <citation type="submission" date="2006-02" db="EMBL/GenBank/DDBJ databases">
        <authorList>
            <person name="Moran M.A."/>
            <person name="Kjelleberg S."/>
            <person name="Egan S."/>
            <person name="Saunders N."/>
            <person name="Thomas T."/>
            <person name="Ferriera S."/>
            <person name="Johnson J."/>
            <person name="Kravitz S."/>
            <person name="Halpern A."/>
            <person name="Remington K."/>
            <person name="Beeson K."/>
            <person name="Tran B."/>
            <person name="Rogers Y.-H."/>
            <person name="Friedman R."/>
            <person name="Venter J.C."/>
        </authorList>
    </citation>
    <scope>NUCLEOTIDE SEQUENCE [LARGE SCALE GENOMIC DNA]</scope>
    <source>
        <strain evidence="2 3">D2</strain>
    </source>
</reference>
<evidence type="ECO:0000256" key="1">
    <source>
        <dbReference type="SAM" id="Phobius"/>
    </source>
</evidence>
<evidence type="ECO:0000313" key="2">
    <source>
        <dbReference type="EMBL" id="EAR27164.1"/>
    </source>
</evidence>
<dbReference type="GO" id="GO:0015562">
    <property type="term" value="F:efflux transmembrane transporter activity"/>
    <property type="evidence" value="ECO:0007669"/>
    <property type="project" value="TreeGrafter"/>
</dbReference>
<gene>
    <name evidence="2" type="ORF">PTD2_05820</name>
</gene>
<accession>A4CDX2</accession>
<feature type="transmembrane region" description="Helical" evidence="1">
    <location>
        <begin position="12"/>
        <end position="32"/>
    </location>
</feature>
<dbReference type="OrthoDB" id="6336582at2"/>
<dbReference type="RefSeq" id="WP_009839027.1">
    <property type="nucleotide sequence ID" value="NZ_AAOH01000007.1"/>
</dbReference>
<dbReference type="eggNOG" id="COG1566">
    <property type="taxonomic scope" value="Bacteria"/>
</dbReference>
<dbReference type="HOGENOM" id="CLU_018816_16_2_6"/>
<dbReference type="AlphaFoldDB" id="A4CDX2"/>
<dbReference type="PANTHER" id="PTHR30469">
    <property type="entry name" value="MULTIDRUG RESISTANCE PROTEIN MDTA"/>
    <property type="match status" value="1"/>
</dbReference>
<dbReference type="STRING" id="87626.PTD2_05820"/>
<dbReference type="EMBL" id="AAOH01000007">
    <property type="protein sequence ID" value="EAR27164.1"/>
    <property type="molecule type" value="Genomic_DNA"/>
</dbReference>
<evidence type="ECO:0000313" key="3">
    <source>
        <dbReference type="Proteomes" id="UP000006201"/>
    </source>
</evidence>
<proteinExistence type="predicted"/>
<dbReference type="Gene3D" id="2.40.50.100">
    <property type="match status" value="1"/>
</dbReference>
<comment type="caution">
    <text evidence="2">The sequence shown here is derived from an EMBL/GenBank/DDBJ whole genome shotgun (WGS) entry which is preliminary data.</text>
</comment>
<dbReference type="Proteomes" id="UP000006201">
    <property type="component" value="Unassembled WGS sequence"/>
</dbReference>
<keyword evidence="3" id="KW-1185">Reference proteome</keyword>
<keyword evidence="1" id="KW-0812">Transmembrane</keyword>
<organism evidence="2 3">
    <name type="scientific">Pseudoalteromonas tunicata D2</name>
    <dbReference type="NCBI Taxonomy" id="87626"/>
    <lineage>
        <taxon>Bacteria</taxon>
        <taxon>Pseudomonadati</taxon>
        <taxon>Pseudomonadota</taxon>
        <taxon>Gammaproteobacteria</taxon>
        <taxon>Alteromonadales</taxon>
        <taxon>Pseudoalteromonadaceae</taxon>
        <taxon>Pseudoalteromonas</taxon>
    </lineage>
</organism>
<name>A4CDX2_9GAMM</name>